<dbReference type="GO" id="GO:0006508">
    <property type="term" value="P:proteolysis"/>
    <property type="evidence" value="ECO:0007669"/>
    <property type="project" value="UniProtKB-KW"/>
</dbReference>
<dbReference type="STRING" id="671065.MetMK1DRAFT_00004540"/>
<dbReference type="eggNOG" id="arCOG04029">
    <property type="taxonomic scope" value="Archaea"/>
</dbReference>
<evidence type="ECO:0000313" key="1">
    <source>
        <dbReference type="EMBL" id="EHP69952.1"/>
    </source>
</evidence>
<accession>H2C103</accession>
<dbReference type="Proteomes" id="UP000003980">
    <property type="component" value="Unassembled WGS sequence"/>
</dbReference>
<keyword evidence="2" id="KW-1185">Reference proteome</keyword>
<dbReference type="GO" id="GO:0008233">
    <property type="term" value="F:peptidase activity"/>
    <property type="evidence" value="ECO:0007669"/>
    <property type="project" value="UniProtKB-KW"/>
</dbReference>
<gene>
    <name evidence="1" type="ORF">MetMK1DRAFT_00004540</name>
</gene>
<dbReference type="HOGENOM" id="CLU_176719_0_0_2"/>
<dbReference type="Gene3D" id="2.40.70.10">
    <property type="entry name" value="Acid Proteases"/>
    <property type="match status" value="1"/>
</dbReference>
<keyword evidence="1" id="KW-0378">Hydrolase</keyword>
<dbReference type="InterPro" id="IPR021109">
    <property type="entry name" value="Peptidase_aspartic_dom_sf"/>
</dbReference>
<keyword evidence="1" id="KW-0645">Protease</keyword>
<proteinExistence type="predicted"/>
<dbReference type="RefSeq" id="WP_009070227.1">
    <property type="nucleotide sequence ID" value="NZ_JH597761.1"/>
</dbReference>
<sequence length="105" mass="11705">MELELEIEGIKVLAKVDTGFDGDVIVIKRVFDSIPCDPSQGPRVCTATLECYSTFVKLASVRYLGREIIATVLNSPVIEKNIVGEGFLRKMKAIIDYKDNDIRDP</sequence>
<dbReference type="AlphaFoldDB" id="H2C103"/>
<evidence type="ECO:0000313" key="2">
    <source>
        <dbReference type="Proteomes" id="UP000003980"/>
    </source>
</evidence>
<organism evidence="1 2">
    <name type="scientific">Metallosphaera yellowstonensis MK1</name>
    <dbReference type="NCBI Taxonomy" id="671065"/>
    <lineage>
        <taxon>Archaea</taxon>
        <taxon>Thermoproteota</taxon>
        <taxon>Thermoprotei</taxon>
        <taxon>Sulfolobales</taxon>
        <taxon>Sulfolobaceae</taxon>
        <taxon>Metallosphaera</taxon>
    </lineage>
</organism>
<dbReference type="NCBIfam" id="TIGR03698">
    <property type="entry name" value="clan_AA_DTGF"/>
    <property type="match status" value="1"/>
</dbReference>
<name>H2C103_9CREN</name>
<dbReference type="EMBL" id="JH597761">
    <property type="protein sequence ID" value="EHP69952.1"/>
    <property type="molecule type" value="Genomic_DNA"/>
</dbReference>
<protein>
    <submittedName>
        <fullName evidence="1">Clan AA aspartic protease, AF_0612 family</fullName>
    </submittedName>
</protein>
<reference evidence="1 2" key="1">
    <citation type="submission" date="2012-01" db="EMBL/GenBank/DDBJ databases">
        <title>Improved High-Quality Draft sequence of Metallosphaera yellowstonensis MK1.</title>
        <authorList>
            <consortium name="US DOE Joint Genome Institute"/>
            <person name="Lucas S."/>
            <person name="Han J."/>
            <person name="Cheng J.-F."/>
            <person name="Goodwin L."/>
            <person name="Pitluck S."/>
            <person name="Peters L."/>
            <person name="Teshima H."/>
            <person name="Detter J.C."/>
            <person name="Han C."/>
            <person name="Tapia R."/>
            <person name="Land M."/>
            <person name="Hauser L."/>
            <person name="Kyrpides N."/>
            <person name="Kozubal M."/>
            <person name="Macur R.E."/>
            <person name="Jay Z."/>
            <person name="Inskeep W."/>
            <person name="Woyke T."/>
        </authorList>
    </citation>
    <scope>NUCLEOTIDE SEQUENCE [LARGE SCALE GENOMIC DNA]</scope>
    <source>
        <strain evidence="1 2">MK1</strain>
    </source>
</reference>
<dbReference type="SUPFAM" id="SSF50630">
    <property type="entry name" value="Acid proteases"/>
    <property type="match status" value="1"/>
</dbReference>
<dbReference type="InterPro" id="IPR022274">
    <property type="entry name" value="Peptidase_asp_AF0612"/>
</dbReference>